<name>A0ABN3RPS9_9ACTN</name>
<evidence type="ECO:0000256" key="2">
    <source>
        <dbReference type="SAM" id="SignalP"/>
    </source>
</evidence>
<organism evidence="3 4">
    <name type="scientific">Streptomyces vastus</name>
    <dbReference type="NCBI Taxonomy" id="285451"/>
    <lineage>
        <taxon>Bacteria</taxon>
        <taxon>Bacillati</taxon>
        <taxon>Actinomycetota</taxon>
        <taxon>Actinomycetes</taxon>
        <taxon>Kitasatosporales</taxon>
        <taxon>Streptomycetaceae</taxon>
        <taxon>Streptomyces</taxon>
    </lineage>
</organism>
<evidence type="ECO:0000256" key="1">
    <source>
        <dbReference type="SAM" id="MobiDB-lite"/>
    </source>
</evidence>
<evidence type="ECO:0000313" key="4">
    <source>
        <dbReference type="Proteomes" id="UP001500151"/>
    </source>
</evidence>
<evidence type="ECO:0000313" key="3">
    <source>
        <dbReference type="EMBL" id="GAA2657614.1"/>
    </source>
</evidence>
<dbReference type="EMBL" id="BAAASJ010000115">
    <property type="protein sequence ID" value="GAA2657614.1"/>
    <property type="molecule type" value="Genomic_DNA"/>
</dbReference>
<keyword evidence="4" id="KW-1185">Reference proteome</keyword>
<feature type="region of interest" description="Disordered" evidence="1">
    <location>
        <begin position="32"/>
        <end position="59"/>
    </location>
</feature>
<sequence>MNRKGNSLKVVLPLAAAAAVCTVAVIAMPGNDSPDSEAKAADGKPAPLAPAKATVGDPDDPATWRLPIEAYMPAPSAARTITNVRDDVMDACMSKAGFDGWKPAPDLPNIDGASFTDGRYGISDAEQAAKYGYHRDPELMKAYTDAMTEGAVDESGADEDQVRQCAQEADTNVTAAQRNPLVEQIDIEGYEASLTDPAVVDVFAKWSACMKDKGYAYATPPDVQEDPQFTDPENITPDEIATAKADISCRDQYPVAQVWFGAEVKLQQAAIAKNQDALDDIRTGNQAQAAKAAKLARTR</sequence>
<feature type="chain" id="PRO_5045043328" description="Secreted protein" evidence="2">
    <location>
        <begin position="28"/>
        <end position="299"/>
    </location>
</feature>
<evidence type="ECO:0008006" key="5">
    <source>
        <dbReference type="Google" id="ProtNLM"/>
    </source>
</evidence>
<keyword evidence="2" id="KW-0732">Signal</keyword>
<gene>
    <name evidence="3" type="ORF">GCM10010307_72460</name>
</gene>
<dbReference type="Proteomes" id="UP001500151">
    <property type="component" value="Unassembled WGS sequence"/>
</dbReference>
<protein>
    <recommendedName>
        <fullName evidence="5">Secreted protein</fullName>
    </recommendedName>
</protein>
<reference evidence="3 4" key="1">
    <citation type="journal article" date="2019" name="Int. J. Syst. Evol. Microbiol.">
        <title>The Global Catalogue of Microorganisms (GCM) 10K type strain sequencing project: providing services to taxonomists for standard genome sequencing and annotation.</title>
        <authorList>
            <consortium name="The Broad Institute Genomics Platform"/>
            <consortium name="The Broad Institute Genome Sequencing Center for Infectious Disease"/>
            <person name="Wu L."/>
            <person name="Ma J."/>
        </authorList>
    </citation>
    <scope>NUCLEOTIDE SEQUENCE [LARGE SCALE GENOMIC DNA]</scope>
    <source>
        <strain evidence="3 4">JCM 4524</strain>
    </source>
</reference>
<comment type="caution">
    <text evidence="3">The sequence shown here is derived from an EMBL/GenBank/DDBJ whole genome shotgun (WGS) entry which is preliminary data.</text>
</comment>
<accession>A0ABN3RPS9</accession>
<proteinExistence type="predicted"/>
<feature type="signal peptide" evidence="2">
    <location>
        <begin position="1"/>
        <end position="27"/>
    </location>
</feature>
<dbReference type="RefSeq" id="WP_344395543.1">
    <property type="nucleotide sequence ID" value="NZ_BAAASJ010000115.1"/>
</dbReference>